<protein>
    <recommendedName>
        <fullName evidence="1">Peptidase S1 domain-containing protein</fullName>
    </recommendedName>
</protein>
<dbReference type="EMBL" id="JANEYF010005793">
    <property type="protein sequence ID" value="KAJ8926765.1"/>
    <property type="molecule type" value="Genomic_DNA"/>
</dbReference>
<organism evidence="2 3">
    <name type="scientific">Rhamnusium bicolor</name>
    <dbReference type="NCBI Taxonomy" id="1586634"/>
    <lineage>
        <taxon>Eukaryota</taxon>
        <taxon>Metazoa</taxon>
        <taxon>Ecdysozoa</taxon>
        <taxon>Arthropoda</taxon>
        <taxon>Hexapoda</taxon>
        <taxon>Insecta</taxon>
        <taxon>Pterygota</taxon>
        <taxon>Neoptera</taxon>
        <taxon>Endopterygota</taxon>
        <taxon>Coleoptera</taxon>
        <taxon>Polyphaga</taxon>
        <taxon>Cucujiformia</taxon>
        <taxon>Chrysomeloidea</taxon>
        <taxon>Cerambycidae</taxon>
        <taxon>Lepturinae</taxon>
        <taxon>Rhagiini</taxon>
        <taxon>Rhamnusium</taxon>
    </lineage>
</organism>
<comment type="caution">
    <text evidence="2">The sequence shown here is derived from an EMBL/GenBank/DDBJ whole genome shotgun (WGS) entry which is preliminary data.</text>
</comment>
<accession>A0AAV8WKL7</accession>
<dbReference type="Gene3D" id="2.40.10.10">
    <property type="entry name" value="Trypsin-like serine proteases"/>
    <property type="match status" value="1"/>
</dbReference>
<evidence type="ECO:0000259" key="1">
    <source>
        <dbReference type="PROSITE" id="PS50240"/>
    </source>
</evidence>
<proteinExistence type="predicted"/>
<dbReference type="Proteomes" id="UP001162156">
    <property type="component" value="Unassembled WGS sequence"/>
</dbReference>
<name>A0AAV8WKL7_9CUCU</name>
<dbReference type="SUPFAM" id="SSF50494">
    <property type="entry name" value="Trypsin-like serine proteases"/>
    <property type="match status" value="1"/>
</dbReference>
<dbReference type="PANTHER" id="PTHR24260">
    <property type="match status" value="1"/>
</dbReference>
<dbReference type="InterPro" id="IPR001254">
    <property type="entry name" value="Trypsin_dom"/>
</dbReference>
<gene>
    <name evidence="2" type="ORF">NQ314_020883</name>
</gene>
<dbReference type="InterPro" id="IPR043504">
    <property type="entry name" value="Peptidase_S1_PA_chymotrypsin"/>
</dbReference>
<dbReference type="AlphaFoldDB" id="A0AAV8WKL7"/>
<keyword evidence="3" id="KW-1185">Reference proteome</keyword>
<feature type="domain" description="Peptidase S1" evidence="1">
    <location>
        <begin position="1"/>
        <end position="78"/>
    </location>
</feature>
<dbReference type="InterPro" id="IPR051333">
    <property type="entry name" value="CLIP_Serine_Protease"/>
</dbReference>
<dbReference type="InterPro" id="IPR033116">
    <property type="entry name" value="TRYPSIN_SER"/>
</dbReference>
<dbReference type="GO" id="GO:0004252">
    <property type="term" value="F:serine-type endopeptidase activity"/>
    <property type="evidence" value="ECO:0007669"/>
    <property type="project" value="InterPro"/>
</dbReference>
<dbReference type="GO" id="GO:0006508">
    <property type="term" value="P:proteolysis"/>
    <property type="evidence" value="ECO:0007669"/>
    <property type="project" value="InterPro"/>
</dbReference>
<evidence type="ECO:0000313" key="3">
    <source>
        <dbReference type="Proteomes" id="UP001162156"/>
    </source>
</evidence>
<dbReference type="Pfam" id="PF00089">
    <property type="entry name" value="Trypsin"/>
    <property type="match status" value="1"/>
</dbReference>
<sequence>MTNNPICDSYFGIVQDQHICISGAQGSGTCNGDSGGPLMSGNRLIGIASFGAQGCLRGYPSGFTRVEYYLDWLEVHMS</sequence>
<dbReference type="InterPro" id="IPR009003">
    <property type="entry name" value="Peptidase_S1_PA"/>
</dbReference>
<dbReference type="PROSITE" id="PS00135">
    <property type="entry name" value="TRYPSIN_SER"/>
    <property type="match status" value="1"/>
</dbReference>
<reference evidence="2" key="1">
    <citation type="journal article" date="2023" name="Insect Mol. Biol.">
        <title>Genome sequencing provides insights into the evolution of gene families encoding plant cell wall-degrading enzymes in longhorned beetles.</title>
        <authorList>
            <person name="Shin N.R."/>
            <person name="Okamura Y."/>
            <person name="Kirsch R."/>
            <person name="Pauchet Y."/>
        </authorList>
    </citation>
    <scope>NUCLEOTIDE SEQUENCE</scope>
    <source>
        <strain evidence="2">RBIC_L_NR</strain>
    </source>
</reference>
<dbReference type="PANTHER" id="PTHR24260:SF134">
    <property type="entry name" value="AT07769P-RELATED"/>
    <property type="match status" value="1"/>
</dbReference>
<dbReference type="PROSITE" id="PS50240">
    <property type="entry name" value="TRYPSIN_DOM"/>
    <property type="match status" value="1"/>
</dbReference>
<evidence type="ECO:0000313" key="2">
    <source>
        <dbReference type="EMBL" id="KAJ8926765.1"/>
    </source>
</evidence>